<keyword evidence="7 13" id="KW-0479">Metal-binding</keyword>
<comment type="subcellular location">
    <subcellularLocation>
        <location evidence="13">Nucleus</location>
    </subcellularLocation>
    <subcellularLocation>
        <location evidence="13">Chromosome</location>
        <location evidence="13">Telomere</location>
    </subcellularLocation>
</comment>
<dbReference type="InterPro" id="IPR000477">
    <property type="entry name" value="RT_dom"/>
</dbReference>
<keyword evidence="16" id="KW-1185">Reference proteome</keyword>
<dbReference type="OrthoDB" id="289721at2759"/>
<dbReference type="Gene3D" id="3.30.70.2630">
    <property type="match status" value="1"/>
</dbReference>
<evidence type="ECO:0000256" key="10">
    <source>
        <dbReference type="ARBA" id="ARBA00022918"/>
    </source>
</evidence>
<evidence type="ECO:0000256" key="7">
    <source>
        <dbReference type="ARBA" id="ARBA00022723"/>
    </source>
</evidence>
<accession>A0A8H3FQG1</accession>
<dbReference type="SMART" id="SM00975">
    <property type="entry name" value="Telomerase_RBD"/>
    <property type="match status" value="1"/>
</dbReference>
<dbReference type="GO" id="GO:0000333">
    <property type="term" value="C:telomerase catalytic core complex"/>
    <property type="evidence" value="ECO:0007669"/>
    <property type="project" value="TreeGrafter"/>
</dbReference>
<dbReference type="InterPro" id="IPR049139">
    <property type="entry name" value="TERT_C"/>
</dbReference>
<proteinExistence type="inferred from homology"/>
<dbReference type="GO" id="GO:0042162">
    <property type="term" value="F:telomeric DNA binding"/>
    <property type="evidence" value="ECO:0007669"/>
    <property type="project" value="TreeGrafter"/>
</dbReference>
<protein>
    <recommendedName>
        <fullName evidence="3 13">Telomerase reverse transcriptase</fullName>
        <ecNumber evidence="2 13">2.7.7.49</ecNumber>
    </recommendedName>
    <alternativeName>
        <fullName evidence="13">Telomerase catalytic subunit</fullName>
    </alternativeName>
</protein>
<dbReference type="GO" id="GO:0046872">
    <property type="term" value="F:metal ion binding"/>
    <property type="evidence" value="ECO:0007669"/>
    <property type="project" value="UniProtKB-KW"/>
</dbReference>
<dbReference type="PANTHER" id="PTHR12066:SF0">
    <property type="entry name" value="TELOMERASE REVERSE TRANSCRIPTASE"/>
    <property type="match status" value="1"/>
</dbReference>
<dbReference type="InterPro" id="IPR021891">
    <property type="entry name" value="Telomerase_RBD"/>
</dbReference>
<sequence>MARKRKCHDGPLADIDSDVKRRRTDATLPKIDHINHPVLGQYYENVMSLREYILARFPNSSRSRKQRLKAVPLWTEERCQKNVTEQIRPAVHDQQGTKDVHSFQSPGARAGLSELIDTTIVTFHNPQPSKYDRSEAMKDSPSCAQNLLQLSQRLRSTIKSTSGEQASSQVEIVEFAVEHLLNKVYRATPFPLHLLCNGFTRTPVPQGYCQLWANGLYCTFPNCNAVVLQGSSWCSLLKLLGKDGDQVMIDLLLHCSIFIPVKAGKNNLCQISGVQLSEVSLLKQRDLLAKKYVQPTHPSKSTKPGVPTLNKPNDIKIIRNRTFYARVGLNAKGTMRMGLQHIHVFNRCSNYEDPHQIVHVMKYIFPRQFGLHNVFTCRPDRRETVQSQQDYTMREREIATLLRRKPTRQKLDGSSKVYLSKRLRSHMVTIVGQILKRHTRCAYVELLKHYCPSKLDQHMINTQVLAGAKLESNAASAEKDIVTLATPPSNVVAFCRSVLIKLLPVELLDSEETGGSNLQLLLRLVGEFIASRRRETLNMHTICQNFKTSSISWLVPPKSRHNGPVSRSDHLKRTELLQELLYYIFDSILIPLIRSNFYVTESNTHVNRLFYFRHDVWRRLTEPCLGNLREAMFEEVRHSKTSKHLRGTTPYGHMRLVPKGMSFRPIMNLKRKPMICQNGRMVLGGRSVNTILKPVYSMLKHEKLRQSTLLGSSMFSMDEIYPRLKTFYNHLKESKQDGLPLYFAKVDVANCFDTMPQDKILELMERICSQPAYCPVRHAEISAKRIQAQSDFIVARKFRDREPARGPQDHQAFQNFIAMNNGERKSNTVFVQQSVPSMRDRDKLMKMLSDHITHNQVKIGKKFFNQKRGIPQGSIVSSMLCNFFYGQFEAEYLGFIDQKDSLLLRLLDDFLLITVDKGKACRFLDSMHSGSPQYGITVKPQKSMSNFQYIVNGYTIPQCIGNEFPYCGKTINTAILEIGKDRQRQVTTRISDSLTIERSKSPGEAFYNQALEAMKRQLHAQYTDASFNSRQQILQTLYQDFLLSALRLHAYNRGLGLSKFPAPALIIRTIGDLMKMTISILNSTSKLKQDVGYEFRVAELDIQWLAAKAFKHVLQSKQSWYRLVLAWLDHQLDSCLSRNLRTVKKLNAVVVSSHMKADWKTAR</sequence>
<evidence type="ECO:0000256" key="6">
    <source>
        <dbReference type="ARBA" id="ARBA00022695"/>
    </source>
</evidence>
<dbReference type="Pfam" id="PF12009">
    <property type="entry name" value="Telomerase_RBD"/>
    <property type="match status" value="1"/>
</dbReference>
<keyword evidence="5 13" id="KW-0808">Transferase</keyword>
<dbReference type="Gene3D" id="1.10.132.70">
    <property type="match status" value="1"/>
</dbReference>
<comment type="catalytic activity">
    <reaction evidence="12 13">
        <text>DNA(n) + a 2'-deoxyribonucleoside 5'-triphosphate = DNA(n+1) + diphosphate</text>
        <dbReference type="Rhea" id="RHEA:22508"/>
        <dbReference type="Rhea" id="RHEA-COMP:17339"/>
        <dbReference type="Rhea" id="RHEA-COMP:17340"/>
        <dbReference type="ChEBI" id="CHEBI:33019"/>
        <dbReference type="ChEBI" id="CHEBI:61560"/>
        <dbReference type="ChEBI" id="CHEBI:173112"/>
        <dbReference type="EC" id="2.7.7.49"/>
    </reaction>
</comment>
<dbReference type="EMBL" id="CAJPDQ010000031">
    <property type="protein sequence ID" value="CAF9928938.1"/>
    <property type="molecule type" value="Genomic_DNA"/>
</dbReference>
<evidence type="ECO:0000256" key="9">
    <source>
        <dbReference type="ARBA" id="ARBA00022895"/>
    </source>
</evidence>
<evidence type="ECO:0000313" key="15">
    <source>
        <dbReference type="EMBL" id="CAF9928938.1"/>
    </source>
</evidence>
<evidence type="ECO:0000256" key="4">
    <source>
        <dbReference type="ARBA" id="ARBA00022454"/>
    </source>
</evidence>
<evidence type="ECO:0000256" key="11">
    <source>
        <dbReference type="ARBA" id="ARBA00023242"/>
    </source>
</evidence>
<dbReference type="PANTHER" id="PTHR12066">
    <property type="entry name" value="TELOMERASE REVERSE TRANSCRIPTASE"/>
    <property type="match status" value="1"/>
</dbReference>
<keyword evidence="4 13" id="KW-0158">Chromosome</keyword>
<dbReference type="GO" id="GO:0003720">
    <property type="term" value="F:telomerase activity"/>
    <property type="evidence" value="ECO:0007669"/>
    <property type="project" value="InterPro"/>
</dbReference>
<dbReference type="GO" id="GO:0070034">
    <property type="term" value="F:telomerase RNA binding"/>
    <property type="evidence" value="ECO:0007669"/>
    <property type="project" value="TreeGrafter"/>
</dbReference>
<dbReference type="Proteomes" id="UP000664169">
    <property type="component" value="Unassembled WGS sequence"/>
</dbReference>
<evidence type="ECO:0000256" key="8">
    <source>
        <dbReference type="ARBA" id="ARBA00022842"/>
    </source>
</evidence>
<name>A0A8H3FQG1_9LECA</name>
<dbReference type="Gene3D" id="1.10.357.90">
    <property type="match status" value="1"/>
</dbReference>
<evidence type="ECO:0000256" key="5">
    <source>
        <dbReference type="ARBA" id="ARBA00022679"/>
    </source>
</evidence>
<gene>
    <name evidence="15" type="ORF">GOMPHAMPRED_005262</name>
</gene>
<evidence type="ECO:0000256" key="3">
    <source>
        <dbReference type="ARBA" id="ARBA00016182"/>
    </source>
</evidence>
<dbReference type="PROSITE" id="PS50878">
    <property type="entry name" value="RT_POL"/>
    <property type="match status" value="1"/>
</dbReference>
<dbReference type="GO" id="GO:0007004">
    <property type="term" value="P:telomere maintenance via telomerase"/>
    <property type="evidence" value="ECO:0007669"/>
    <property type="project" value="TreeGrafter"/>
</dbReference>
<organism evidence="15 16">
    <name type="scientific">Gomphillus americanus</name>
    <dbReference type="NCBI Taxonomy" id="1940652"/>
    <lineage>
        <taxon>Eukaryota</taxon>
        <taxon>Fungi</taxon>
        <taxon>Dikarya</taxon>
        <taxon>Ascomycota</taxon>
        <taxon>Pezizomycotina</taxon>
        <taxon>Lecanoromycetes</taxon>
        <taxon>OSLEUM clade</taxon>
        <taxon>Ostropomycetidae</taxon>
        <taxon>Ostropales</taxon>
        <taxon>Graphidaceae</taxon>
        <taxon>Gomphilloideae</taxon>
        <taxon>Gomphillus</taxon>
    </lineage>
</organism>
<keyword evidence="11 13" id="KW-0539">Nucleus</keyword>
<dbReference type="CDD" id="cd01648">
    <property type="entry name" value="TERT"/>
    <property type="match status" value="1"/>
</dbReference>
<keyword evidence="8 13" id="KW-0460">Magnesium</keyword>
<evidence type="ECO:0000256" key="12">
    <source>
        <dbReference type="ARBA" id="ARBA00048173"/>
    </source>
</evidence>
<reference evidence="15" key="1">
    <citation type="submission" date="2021-03" db="EMBL/GenBank/DDBJ databases">
        <authorList>
            <person name="Tagirdzhanova G."/>
        </authorList>
    </citation>
    <scope>NUCLEOTIDE SEQUENCE</scope>
</reference>
<evidence type="ECO:0000256" key="2">
    <source>
        <dbReference type="ARBA" id="ARBA00012493"/>
    </source>
</evidence>
<evidence type="ECO:0000259" key="14">
    <source>
        <dbReference type="PROSITE" id="PS50878"/>
    </source>
</evidence>
<comment type="similarity">
    <text evidence="1 13">Belongs to the reverse transcriptase family. Telomerase subfamily.</text>
</comment>
<feature type="domain" description="Reverse transcriptase" evidence="14">
    <location>
        <begin position="638"/>
        <end position="971"/>
    </location>
</feature>
<keyword evidence="9 13" id="KW-0779">Telomere</keyword>
<comment type="function">
    <text evidence="13">Telomerase is a ribonucleoprotein enzyme essential for the replication of chromosome termini in most eukaryotes. It elongates telomeres. It is a reverse transcriptase that adds simple sequence repeats to chromosome ends by copying a template sequence within the RNA component of the enzyme.</text>
</comment>
<keyword evidence="6 13" id="KW-0548">Nucleotidyltransferase</keyword>
<dbReference type="InterPro" id="IPR003545">
    <property type="entry name" value="Telomerase_RT"/>
</dbReference>
<evidence type="ECO:0000256" key="13">
    <source>
        <dbReference type="RuleBase" id="RU365061"/>
    </source>
</evidence>
<dbReference type="Pfam" id="PF21399">
    <property type="entry name" value="TERT_C"/>
    <property type="match status" value="1"/>
</dbReference>
<dbReference type="Pfam" id="PF00078">
    <property type="entry name" value="RVT_1"/>
    <property type="match status" value="1"/>
</dbReference>
<keyword evidence="10 13" id="KW-0695">RNA-directed DNA polymerase</keyword>
<evidence type="ECO:0000313" key="16">
    <source>
        <dbReference type="Proteomes" id="UP000664169"/>
    </source>
</evidence>
<evidence type="ECO:0000256" key="1">
    <source>
        <dbReference type="ARBA" id="ARBA00008001"/>
    </source>
</evidence>
<dbReference type="PRINTS" id="PR01365">
    <property type="entry name" value="TELOMERASERT"/>
</dbReference>
<dbReference type="AlphaFoldDB" id="A0A8H3FQG1"/>
<dbReference type="EC" id="2.7.7.49" evidence="2 13"/>
<comment type="caution">
    <text evidence="15">The sequence shown here is derived from an EMBL/GenBank/DDBJ whole genome shotgun (WGS) entry which is preliminary data.</text>
</comment>
<dbReference type="GO" id="GO:0000781">
    <property type="term" value="C:chromosome, telomeric region"/>
    <property type="evidence" value="ECO:0007669"/>
    <property type="project" value="UniProtKB-SubCell"/>
</dbReference>